<dbReference type="InterPro" id="IPR029033">
    <property type="entry name" value="His_PPase_superfam"/>
</dbReference>
<dbReference type="InterPro" id="IPR013078">
    <property type="entry name" value="His_Pase_superF_clade-1"/>
</dbReference>
<feature type="compositionally biased region" description="Polar residues" evidence="1">
    <location>
        <begin position="294"/>
        <end position="321"/>
    </location>
</feature>
<dbReference type="Proteomes" id="UP000677228">
    <property type="component" value="Unassembled WGS sequence"/>
</dbReference>
<protein>
    <recommendedName>
        <fullName evidence="7">Phosphoglycerate mutase family protein</fullName>
    </recommendedName>
</protein>
<dbReference type="EMBL" id="CAJOBC010001050">
    <property type="protein sequence ID" value="CAF3651250.1"/>
    <property type="molecule type" value="Genomic_DNA"/>
</dbReference>
<evidence type="ECO:0000313" key="5">
    <source>
        <dbReference type="EMBL" id="CAF3887826.1"/>
    </source>
</evidence>
<dbReference type="PANTHER" id="PTHR16469:SF27">
    <property type="entry name" value="UBIQUITIN-ASSOCIATED AND SH3 DOMAIN-CONTAINING BA-RELATED"/>
    <property type="match status" value="1"/>
</dbReference>
<dbReference type="Pfam" id="PF00300">
    <property type="entry name" value="His_Phos_1"/>
    <property type="match status" value="1"/>
</dbReference>
<dbReference type="Gene3D" id="3.40.50.1240">
    <property type="entry name" value="Phosphoglycerate mutase-like"/>
    <property type="match status" value="1"/>
</dbReference>
<dbReference type="Proteomes" id="UP000681722">
    <property type="component" value="Unassembled WGS sequence"/>
</dbReference>
<dbReference type="CDD" id="cd07067">
    <property type="entry name" value="HP_PGM_like"/>
    <property type="match status" value="1"/>
</dbReference>
<sequence length="339" mass="38679">MRSSDNDNNAMPRKNLRIIITRHGERVDFAVGEGWTNPTNGRSDPRIPHLPPRLNYEDWEFDSPLTVNGEAQSLRVGQRLLRTGLPIDYCYSSPAFRSIQTADKILESQGRREIIPVNIEPGLFECPLWYAGAPLPFLSIPELMGGYYNVQPYYSPVFGGVDINEDEIMYYKRSRKLIDAIVDVHKKMGGNILLSGHAGSLETLSRAAFHASPRPERLRELADRVDYCNYTILERNAITKAWSFIPQQTSAHHHSTRPLPRATTQPLYQPVPLSYYPNSSRMDHRRTHLPGTRRATNQLVPRSRSSTGRHFSHSSPQRVSRYTNPTVVGHKRVSRRARI</sequence>
<dbReference type="AlphaFoldDB" id="A0A813WXW5"/>
<dbReference type="EMBL" id="CAJNOK010010476">
    <property type="protein sequence ID" value="CAF1116811.1"/>
    <property type="molecule type" value="Genomic_DNA"/>
</dbReference>
<dbReference type="EMBL" id="CAJOBA010015478">
    <property type="protein sequence ID" value="CAF3887826.1"/>
    <property type="molecule type" value="Genomic_DNA"/>
</dbReference>
<dbReference type="PANTHER" id="PTHR16469">
    <property type="entry name" value="UBIQUITIN-ASSOCIATED AND SH3 DOMAIN-CONTAINING BA-RELATED"/>
    <property type="match status" value="1"/>
</dbReference>
<evidence type="ECO:0000313" key="6">
    <source>
        <dbReference type="Proteomes" id="UP000663829"/>
    </source>
</evidence>
<dbReference type="EMBL" id="CAJNOQ010001050">
    <property type="protein sequence ID" value="CAF0863689.1"/>
    <property type="molecule type" value="Genomic_DNA"/>
</dbReference>
<proteinExistence type="predicted"/>
<comment type="caution">
    <text evidence="2">The sequence shown here is derived from an EMBL/GenBank/DDBJ whole genome shotgun (WGS) entry which is preliminary data.</text>
</comment>
<evidence type="ECO:0000313" key="4">
    <source>
        <dbReference type="EMBL" id="CAF3651250.1"/>
    </source>
</evidence>
<evidence type="ECO:0000256" key="1">
    <source>
        <dbReference type="SAM" id="MobiDB-lite"/>
    </source>
</evidence>
<reference evidence="2" key="1">
    <citation type="submission" date="2021-02" db="EMBL/GenBank/DDBJ databases">
        <authorList>
            <person name="Nowell W R."/>
        </authorList>
    </citation>
    <scope>NUCLEOTIDE SEQUENCE</scope>
</reference>
<dbReference type="Proteomes" id="UP000663829">
    <property type="component" value="Unassembled WGS sequence"/>
</dbReference>
<evidence type="ECO:0008006" key="7">
    <source>
        <dbReference type="Google" id="ProtNLM"/>
    </source>
</evidence>
<gene>
    <name evidence="2" type="ORF">GPM918_LOCUS6722</name>
    <name evidence="3" type="ORF">OVA965_LOCUS19992</name>
    <name evidence="4" type="ORF">SRO942_LOCUS6722</name>
    <name evidence="5" type="ORF">TMI583_LOCUS20239</name>
</gene>
<feature type="region of interest" description="Disordered" evidence="1">
    <location>
        <begin position="252"/>
        <end position="321"/>
    </location>
</feature>
<dbReference type="Proteomes" id="UP000682733">
    <property type="component" value="Unassembled WGS sequence"/>
</dbReference>
<keyword evidence="6" id="KW-1185">Reference proteome</keyword>
<evidence type="ECO:0000313" key="3">
    <source>
        <dbReference type="EMBL" id="CAF1116811.1"/>
    </source>
</evidence>
<accession>A0A813WXW5</accession>
<name>A0A813WXW5_9BILA</name>
<dbReference type="OrthoDB" id="414418at2759"/>
<dbReference type="SUPFAM" id="SSF53254">
    <property type="entry name" value="Phosphoglycerate mutase-like"/>
    <property type="match status" value="1"/>
</dbReference>
<evidence type="ECO:0000313" key="2">
    <source>
        <dbReference type="EMBL" id="CAF0863689.1"/>
    </source>
</evidence>
<organism evidence="2 6">
    <name type="scientific">Didymodactylos carnosus</name>
    <dbReference type="NCBI Taxonomy" id="1234261"/>
    <lineage>
        <taxon>Eukaryota</taxon>
        <taxon>Metazoa</taxon>
        <taxon>Spiralia</taxon>
        <taxon>Gnathifera</taxon>
        <taxon>Rotifera</taxon>
        <taxon>Eurotatoria</taxon>
        <taxon>Bdelloidea</taxon>
        <taxon>Philodinida</taxon>
        <taxon>Philodinidae</taxon>
        <taxon>Didymodactylos</taxon>
    </lineage>
</organism>
<dbReference type="InterPro" id="IPR051710">
    <property type="entry name" value="Phosphatase_SH3-domain"/>
</dbReference>